<feature type="region of interest" description="Disordered" evidence="1">
    <location>
        <begin position="812"/>
        <end position="998"/>
    </location>
</feature>
<dbReference type="Gene3D" id="2.30.29.30">
    <property type="entry name" value="Pleckstrin-homology domain (PH domain)/Phosphotyrosine-binding domain (PTB)"/>
    <property type="match status" value="1"/>
</dbReference>
<feature type="region of interest" description="Disordered" evidence="1">
    <location>
        <begin position="656"/>
        <end position="767"/>
    </location>
</feature>
<sequence length="998" mass="113139">MNAVKKRIKSGTSPSNNLSSSPSSQHQPPQTSDSFEGLSPELIPIVTLLSSQSHRRYHEGIFSLYYDLNGDGKPADREWKEVYGILTGNQLAYWDAANLAQFKNNPEQLLETSAKPTYINFTDSVYNAMKILPAAKQNLDNVIIVSTTLKNRYILQFKSYKDLTVWYSSLRLSNYEYNSLQEAYTGALLSARGSRLSDIRTILAEKRFDHEDWVSIRYGSGMAWKRCYAVVEPSQLKKKSFTAGRILFYENDQKKKKQLMAVVTNATSVTAVYPQSHLLIDHSTMLKMEGFINFNSPSLSQKVSKKNLDDFKQTSIFLMPEQHSSVPGFDTLIRFLVPLLDSFGLYGRPKRLKANRNDIDSLLFGLPTLPRVHYLELDDILNLVQQRNDFMNWDLNTWTNNIKALLKSKIDRGYDGCGSSRGYAGALNSLNSPQLSGSPRFPSSSRSASSSLSKVSSAQSNQQPPLPPTNDLRETNKGFDKNINDLSIRTNGQSNFKPSVPIIVQNGGAGGIQQATTTTPNQYQTLAPALDSKLQHKSVQLDDIYQKYSDLKTPSDNYHDRDLSNSLQGINLNKSMYPKDDDGLFSEDESDDEKIDIRQIGKSKEPTIGTPTSGLQVPYIQNNNSGSYSSIMSPMAQFEDLKDQFKLVDKKIPMYNLENNSDESPPPPPIPKHETTSNFGGKLNVNEVTQGTRVPNQTQTSIHSESGRVSSGSDSLEEVIAPYPTVQPKPNNKPRFISSPNSSQNQVNKFHSPERKPPPAMNNNSIVYPVSPERLNNMKQSQENLNEVVLKSSSPPKQSKSLQSNPYEIRGQQIPTSQPQSNPYQKPQQQQLPIPQPQSNPYSKAQPQIPPQQRQQQQQYPNHHPQAPPQQQYRSVIPQNQQPRPMQNQIPPQQYQQQQARPVNNRMPPQQQQNPSPYQIQNKQQQPIPRSYGQPQLQQHLNQNQQPSQFRGYDQNQNQQYQYSYQPNSNQQPQPQPPNQMRKQQHPYAQYTDQYRKY</sequence>
<feature type="compositionally biased region" description="Polar residues" evidence="1">
    <location>
        <begin position="738"/>
        <end position="749"/>
    </location>
</feature>
<comment type="caution">
    <text evidence="3">The sequence shown here is derived from an EMBL/GenBank/DDBJ whole genome shotgun (WGS) entry which is preliminary data.</text>
</comment>
<dbReference type="OrthoDB" id="5563754at2759"/>
<dbReference type="SMART" id="SM00233">
    <property type="entry name" value="PH"/>
    <property type="match status" value="1"/>
</dbReference>
<feature type="compositionally biased region" description="Low complexity" evidence="1">
    <location>
        <begin position="934"/>
        <end position="973"/>
    </location>
</feature>
<dbReference type="InterPro" id="IPR011993">
    <property type="entry name" value="PH-like_dom_sf"/>
</dbReference>
<gene>
    <name evidence="3" type="ORF">CANVERA_P1789</name>
</gene>
<feature type="compositionally biased region" description="Basic and acidic residues" evidence="1">
    <location>
        <begin position="471"/>
        <end position="483"/>
    </location>
</feature>
<feature type="compositionally biased region" description="Polar residues" evidence="1">
    <location>
        <begin position="484"/>
        <end position="496"/>
    </location>
</feature>
<evidence type="ECO:0000313" key="4">
    <source>
        <dbReference type="Proteomes" id="UP001152885"/>
    </source>
</evidence>
<dbReference type="CDD" id="cd00821">
    <property type="entry name" value="PH"/>
    <property type="match status" value="1"/>
</dbReference>
<dbReference type="InterPro" id="IPR058155">
    <property type="entry name" value="Skg3/CAF120-like_PH"/>
</dbReference>
<dbReference type="InterPro" id="IPR001849">
    <property type="entry name" value="PH_domain"/>
</dbReference>
<feature type="compositionally biased region" description="Low complexity" evidence="1">
    <location>
        <begin position="701"/>
        <end position="714"/>
    </location>
</feature>
<feature type="domain" description="PH" evidence="2">
    <location>
        <begin position="55"/>
        <end position="175"/>
    </location>
</feature>
<feature type="compositionally biased region" description="Low complexity" evidence="1">
    <location>
        <begin position="10"/>
        <end position="34"/>
    </location>
</feature>
<proteinExistence type="predicted"/>
<evidence type="ECO:0000259" key="2">
    <source>
        <dbReference type="PROSITE" id="PS50003"/>
    </source>
</evidence>
<feature type="compositionally biased region" description="Low complexity" evidence="1">
    <location>
        <begin position="434"/>
        <end position="460"/>
    </location>
</feature>
<organism evidence="3 4">
    <name type="scientific">Candida verbasci</name>
    <dbReference type="NCBI Taxonomy" id="1227364"/>
    <lineage>
        <taxon>Eukaryota</taxon>
        <taxon>Fungi</taxon>
        <taxon>Dikarya</taxon>
        <taxon>Ascomycota</taxon>
        <taxon>Saccharomycotina</taxon>
        <taxon>Pichiomycetes</taxon>
        <taxon>Debaryomycetaceae</taxon>
        <taxon>Candida/Lodderomyces clade</taxon>
        <taxon>Candida</taxon>
    </lineage>
</organism>
<protein>
    <recommendedName>
        <fullName evidence="2">PH domain-containing protein</fullName>
    </recommendedName>
</protein>
<feature type="region of interest" description="Disordered" evidence="1">
    <location>
        <begin position="1"/>
        <end position="36"/>
    </location>
</feature>
<feature type="compositionally biased region" description="Polar residues" evidence="1">
    <location>
        <begin position="686"/>
        <end position="700"/>
    </location>
</feature>
<feature type="compositionally biased region" description="Low complexity" evidence="1">
    <location>
        <begin position="817"/>
        <end position="922"/>
    </location>
</feature>
<dbReference type="PROSITE" id="PS50003">
    <property type="entry name" value="PH_DOMAIN"/>
    <property type="match status" value="1"/>
</dbReference>
<name>A0A9W4TVC3_9ASCO</name>
<reference evidence="3" key="1">
    <citation type="submission" date="2022-12" db="EMBL/GenBank/DDBJ databases">
        <authorList>
            <person name="Brejova B."/>
        </authorList>
    </citation>
    <scope>NUCLEOTIDE SEQUENCE</scope>
</reference>
<feature type="region of interest" description="Disordered" evidence="1">
    <location>
        <begin position="434"/>
        <end position="496"/>
    </location>
</feature>
<dbReference type="Proteomes" id="UP001152885">
    <property type="component" value="Unassembled WGS sequence"/>
</dbReference>
<dbReference type="EMBL" id="CANTUO010000001">
    <property type="protein sequence ID" value="CAI5757272.1"/>
    <property type="molecule type" value="Genomic_DNA"/>
</dbReference>
<dbReference type="Pfam" id="PF25381">
    <property type="entry name" value="PH_26"/>
    <property type="match status" value="1"/>
</dbReference>
<evidence type="ECO:0000256" key="1">
    <source>
        <dbReference type="SAM" id="MobiDB-lite"/>
    </source>
</evidence>
<evidence type="ECO:0000313" key="3">
    <source>
        <dbReference type="EMBL" id="CAI5757272.1"/>
    </source>
</evidence>
<keyword evidence="4" id="KW-1185">Reference proteome</keyword>
<dbReference type="AlphaFoldDB" id="A0A9W4TVC3"/>
<accession>A0A9W4TVC3</accession>
<dbReference type="SUPFAM" id="SSF50729">
    <property type="entry name" value="PH domain-like"/>
    <property type="match status" value="1"/>
</dbReference>